<dbReference type="AlphaFoldDB" id="A0A1I4IJB5"/>
<protein>
    <submittedName>
        <fullName evidence="2">Adenylate cyclase, class 3</fullName>
    </submittedName>
</protein>
<feature type="domain" description="Guanylate cyclase" evidence="1">
    <location>
        <begin position="7"/>
        <end position="122"/>
    </location>
</feature>
<keyword evidence="3" id="KW-1185">Reference proteome</keyword>
<dbReference type="PRINTS" id="PR00111">
    <property type="entry name" value="ABHYDROLASE"/>
</dbReference>
<dbReference type="PANTHER" id="PTHR43081:SF19">
    <property type="entry name" value="PH-SENSITIVE ADENYLATE CYCLASE RV1264"/>
    <property type="match status" value="1"/>
</dbReference>
<evidence type="ECO:0000313" key="2">
    <source>
        <dbReference type="EMBL" id="SFL54365.1"/>
    </source>
</evidence>
<proteinExistence type="predicted"/>
<dbReference type="STRING" id="254406.SAMN04488042_101629"/>
<dbReference type="GO" id="GO:0004016">
    <property type="term" value="F:adenylate cyclase activity"/>
    <property type="evidence" value="ECO:0007669"/>
    <property type="project" value="UniProtKB-ARBA"/>
</dbReference>
<name>A0A1I4IJB5_9RHOB</name>
<dbReference type="GO" id="GO:0035556">
    <property type="term" value="P:intracellular signal transduction"/>
    <property type="evidence" value="ECO:0007669"/>
    <property type="project" value="InterPro"/>
</dbReference>
<dbReference type="PROSITE" id="PS50125">
    <property type="entry name" value="GUANYLATE_CYCLASE_2"/>
    <property type="match status" value="1"/>
</dbReference>
<accession>A0A1I4IJB5</accession>
<dbReference type="PANTHER" id="PTHR43081">
    <property type="entry name" value="ADENYLATE CYCLASE, TERMINAL-DIFFERENTIATION SPECIFIC-RELATED"/>
    <property type="match status" value="1"/>
</dbReference>
<dbReference type="Gene3D" id="3.40.50.1820">
    <property type="entry name" value="alpha/beta hydrolase"/>
    <property type="match status" value="1"/>
</dbReference>
<gene>
    <name evidence="2" type="ORF">SAMN04488042_101629</name>
</gene>
<dbReference type="InterPro" id="IPR029058">
    <property type="entry name" value="AB_hydrolase_fold"/>
</dbReference>
<dbReference type="GO" id="GO:0006171">
    <property type="term" value="P:cAMP biosynthetic process"/>
    <property type="evidence" value="ECO:0007669"/>
    <property type="project" value="TreeGrafter"/>
</dbReference>
<dbReference type="RefSeq" id="WP_093090767.1">
    <property type="nucleotide sequence ID" value="NZ_FOTQ01000001.1"/>
</dbReference>
<dbReference type="InterPro" id="IPR050697">
    <property type="entry name" value="Adenylyl/Guanylyl_Cyclase_3/4"/>
</dbReference>
<evidence type="ECO:0000259" key="1">
    <source>
        <dbReference type="PROSITE" id="PS50125"/>
    </source>
</evidence>
<dbReference type="SUPFAM" id="SSF55073">
    <property type="entry name" value="Nucleotide cyclase"/>
    <property type="match status" value="1"/>
</dbReference>
<dbReference type="Gene3D" id="3.30.70.1230">
    <property type="entry name" value="Nucleotide cyclase"/>
    <property type="match status" value="1"/>
</dbReference>
<organism evidence="2 3">
    <name type="scientific">Shimia aestuarii</name>
    <dbReference type="NCBI Taxonomy" id="254406"/>
    <lineage>
        <taxon>Bacteria</taxon>
        <taxon>Pseudomonadati</taxon>
        <taxon>Pseudomonadota</taxon>
        <taxon>Alphaproteobacteria</taxon>
        <taxon>Rhodobacterales</taxon>
        <taxon>Roseobacteraceae</taxon>
    </lineage>
</organism>
<dbReference type="Pfam" id="PF00211">
    <property type="entry name" value="Guanylate_cyc"/>
    <property type="match status" value="1"/>
</dbReference>
<evidence type="ECO:0000313" key="3">
    <source>
        <dbReference type="Proteomes" id="UP000199144"/>
    </source>
</evidence>
<dbReference type="EMBL" id="FOTQ01000001">
    <property type="protein sequence ID" value="SFL54365.1"/>
    <property type="molecule type" value="Genomic_DNA"/>
</dbReference>
<dbReference type="InterPro" id="IPR000073">
    <property type="entry name" value="AB_hydrolase_1"/>
</dbReference>
<dbReference type="InterPro" id="IPR029787">
    <property type="entry name" value="Nucleotide_cyclase"/>
</dbReference>
<dbReference type="InterPro" id="IPR001054">
    <property type="entry name" value="A/G_cyclase"/>
</dbReference>
<dbReference type="SUPFAM" id="SSF53474">
    <property type="entry name" value="alpha/beta-Hydrolases"/>
    <property type="match status" value="1"/>
</dbReference>
<dbReference type="CDD" id="cd07302">
    <property type="entry name" value="CHD"/>
    <property type="match status" value="1"/>
</dbReference>
<dbReference type="Pfam" id="PF00561">
    <property type="entry name" value="Abhydrolase_1"/>
    <property type="match status" value="1"/>
</dbReference>
<reference evidence="2 3" key="1">
    <citation type="submission" date="2016-10" db="EMBL/GenBank/DDBJ databases">
        <authorList>
            <person name="de Groot N.N."/>
        </authorList>
    </citation>
    <scope>NUCLEOTIDE SEQUENCE [LARGE SCALE GENOMIC DNA]</scope>
    <source>
        <strain evidence="2 3">DSM 15283</strain>
    </source>
</reference>
<dbReference type="OrthoDB" id="7267294at2"/>
<dbReference type="Proteomes" id="UP000199144">
    <property type="component" value="Unassembled WGS sequence"/>
</dbReference>
<sequence length="462" mass="52026">MERRLAAILAADMVGFSRMMEQDEEGVLSRQKRHRRELIDPEIARNRGRIVKTTGDGMLAEFASAQDAVRCAIDIQSDMARREASLEDDRRIVYRVGINIGDVIVDEEDVFGDGVNVAARLEALAEPGGVAISDIVHQTVLDRLGEHFRDLGSQRVKNLTRPIRVWQWSLERPEPPPEFREARAQHVRYARSADGTQIAWAETGQGKPVFKAPNWMTHLEYEWGNPLWSGFLRRFSENTRLIRFDQRGNGLSDWDVPEISSDAMIADMEAVVAASGLDRFAIFAASQGAGFSIRYALRHPEKVSCLVIWGGYLQGRLMRESQEETLLYDAACRMIKDGWGLPNPIFRQFFTSSFAPGLAPEQQKAFDEMQRLTVSSENALELFRMNARLDCVEEARRLGVPVLVLHASGDRIAPVSQGRLMARLIDGAEYAEFAGDDHFMFEGSATFDDMCAEALAFIDRHD</sequence>